<evidence type="ECO:0000256" key="4">
    <source>
        <dbReference type="ARBA" id="ARBA00022729"/>
    </source>
</evidence>
<evidence type="ECO:0000256" key="7">
    <source>
        <dbReference type="ARBA" id="ARBA00023288"/>
    </source>
</evidence>
<dbReference type="Pfam" id="PF05504">
    <property type="entry name" value="Spore_GerAC"/>
    <property type="match status" value="1"/>
</dbReference>
<dbReference type="GO" id="GO:0016020">
    <property type="term" value="C:membrane"/>
    <property type="evidence" value="ECO:0007669"/>
    <property type="project" value="UniProtKB-SubCell"/>
</dbReference>
<reference evidence="11" key="2">
    <citation type="submission" date="2020-09" db="EMBL/GenBank/DDBJ databases">
        <authorList>
            <person name="Sun Q."/>
            <person name="Zhou Y."/>
        </authorList>
    </citation>
    <scope>NUCLEOTIDE SEQUENCE</scope>
    <source>
        <strain evidence="11">CGMCC 1.12754</strain>
    </source>
</reference>
<evidence type="ECO:0000256" key="5">
    <source>
        <dbReference type="ARBA" id="ARBA00023136"/>
    </source>
</evidence>
<evidence type="ECO:0000313" key="11">
    <source>
        <dbReference type="EMBL" id="GGG77631.1"/>
    </source>
</evidence>
<evidence type="ECO:0000256" key="6">
    <source>
        <dbReference type="ARBA" id="ARBA00023139"/>
    </source>
</evidence>
<sequence length="380" mass="42518">MKRVANLCFALLLLTVTTGCWNLKEPNQLSFVKGAGLGLTEDGKLEVSYLVVLPAALGGGQISGGENMETFRVMSATGKNVSDAMVNVQSKLSRKVFSGHRDIFLVGQRLAEHGMGETIDPFLRIPKSVMRSMIYVVKNGQPKDIFSIVPFFDQFITTSLSDEQKAMGLKPYLARKFVEDVLSEGKQPLVPVVGLNPSEHYSYAGSAIFNKDEDVKLVGFLNKKETSYARWITGGLTRITLTSHVPKGDGSISVTLDSLDQNIRVKKIHEQMQIAVHLTGKGTIIENTTKLDPTKQKDLQLIQEKLNQKNQKLILELIKNVQEEYKMDIFGFGEQVHQQYPHQWKTLKQNWPELFSQLDVSVKVDLQFTNLGQTNTSIYP</sequence>
<dbReference type="NCBIfam" id="TIGR02887">
    <property type="entry name" value="spore_ger_x_C"/>
    <property type="match status" value="1"/>
</dbReference>
<proteinExistence type="inferred from homology"/>
<dbReference type="InterPro" id="IPR008844">
    <property type="entry name" value="Spore_GerAC-like"/>
</dbReference>
<feature type="domain" description="Spore germination GerAC-like C-terminal" evidence="9">
    <location>
        <begin position="205"/>
        <end position="370"/>
    </location>
</feature>
<comment type="caution">
    <text evidence="11">The sequence shown here is derived from an EMBL/GenBank/DDBJ whole genome shotgun (WGS) entry which is preliminary data.</text>
</comment>
<evidence type="ECO:0000256" key="3">
    <source>
        <dbReference type="ARBA" id="ARBA00022544"/>
    </source>
</evidence>
<feature type="chain" id="PRO_5038940772" evidence="8">
    <location>
        <begin position="21"/>
        <end position="380"/>
    </location>
</feature>
<evidence type="ECO:0000313" key="12">
    <source>
        <dbReference type="Proteomes" id="UP000622860"/>
    </source>
</evidence>
<evidence type="ECO:0000256" key="2">
    <source>
        <dbReference type="ARBA" id="ARBA00007886"/>
    </source>
</evidence>
<dbReference type="Pfam" id="PF25198">
    <property type="entry name" value="Spore_GerAC_N"/>
    <property type="match status" value="1"/>
</dbReference>
<dbReference type="AlphaFoldDB" id="A0A917HFT4"/>
<keyword evidence="3" id="KW-0309">Germination</keyword>
<protein>
    <submittedName>
        <fullName evidence="11">Uncharacterized protein</fullName>
    </submittedName>
</protein>
<evidence type="ECO:0000256" key="1">
    <source>
        <dbReference type="ARBA" id="ARBA00004635"/>
    </source>
</evidence>
<comment type="subcellular location">
    <subcellularLocation>
        <location evidence="1">Membrane</location>
        <topology evidence="1">Lipid-anchor</topology>
    </subcellularLocation>
</comment>
<dbReference type="InterPro" id="IPR038501">
    <property type="entry name" value="Spore_GerAC_C_sf"/>
</dbReference>
<dbReference type="InterPro" id="IPR057336">
    <property type="entry name" value="GerAC_N"/>
</dbReference>
<dbReference type="Gene3D" id="6.20.190.10">
    <property type="entry name" value="Nutrient germinant receptor protein C, domain 1"/>
    <property type="match status" value="1"/>
</dbReference>
<evidence type="ECO:0000256" key="8">
    <source>
        <dbReference type="SAM" id="SignalP"/>
    </source>
</evidence>
<accession>A0A917HFT4</accession>
<organism evidence="11 12">
    <name type="scientific">Virgibacillus oceani</name>
    <dbReference type="NCBI Taxonomy" id="1479511"/>
    <lineage>
        <taxon>Bacteria</taxon>
        <taxon>Bacillati</taxon>
        <taxon>Bacillota</taxon>
        <taxon>Bacilli</taxon>
        <taxon>Bacillales</taxon>
        <taxon>Bacillaceae</taxon>
        <taxon>Virgibacillus</taxon>
    </lineage>
</organism>
<comment type="similarity">
    <text evidence="2">Belongs to the GerABKC lipoprotein family.</text>
</comment>
<feature type="signal peptide" evidence="8">
    <location>
        <begin position="1"/>
        <end position="20"/>
    </location>
</feature>
<dbReference type="PROSITE" id="PS51257">
    <property type="entry name" value="PROKAR_LIPOPROTEIN"/>
    <property type="match status" value="1"/>
</dbReference>
<name>A0A917HFT4_9BACI</name>
<dbReference type="GO" id="GO:0009847">
    <property type="term" value="P:spore germination"/>
    <property type="evidence" value="ECO:0007669"/>
    <property type="project" value="InterPro"/>
</dbReference>
<dbReference type="RefSeq" id="WP_188455574.1">
    <property type="nucleotide sequence ID" value="NZ_BMFR01000009.1"/>
</dbReference>
<dbReference type="InterPro" id="IPR046953">
    <property type="entry name" value="Spore_GerAC-like_C"/>
</dbReference>
<keyword evidence="12" id="KW-1185">Reference proteome</keyword>
<evidence type="ECO:0000259" key="9">
    <source>
        <dbReference type="Pfam" id="PF05504"/>
    </source>
</evidence>
<dbReference type="EMBL" id="BMFR01000009">
    <property type="protein sequence ID" value="GGG77631.1"/>
    <property type="molecule type" value="Genomic_DNA"/>
</dbReference>
<keyword evidence="7" id="KW-0449">Lipoprotein</keyword>
<dbReference type="PANTHER" id="PTHR35789:SF1">
    <property type="entry name" value="SPORE GERMINATION PROTEIN B3"/>
    <property type="match status" value="1"/>
</dbReference>
<keyword evidence="5" id="KW-0472">Membrane</keyword>
<keyword evidence="6" id="KW-0564">Palmitate</keyword>
<dbReference type="PANTHER" id="PTHR35789">
    <property type="entry name" value="SPORE GERMINATION PROTEIN B3"/>
    <property type="match status" value="1"/>
</dbReference>
<dbReference type="Gene3D" id="3.30.300.210">
    <property type="entry name" value="Nutrient germinant receptor protein C, domain 3"/>
    <property type="match status" value="1"/>
</dbReference>
<evidence type="ECO:0000259" key="10">
    <source>
        <dbReference type="Pfam" id="PF25198"/>
    </source>
</evidence>
<gene>
    <name evidence="11" type="ORF">GCM10011398_23460</name>
</gene>
<keyword evidence="4 8" id="KW-0732">Signal</keyword>
<reference evidence="11" key="1">
    <citation type="journal article" date="2014" name="Int. J. Syst. Evol. Microbiol.">
        <title>Complete genome sequence of Corynebacterium casei LMG S-19264T (=DSM 44701T), isolated from a smear-ripened cheese.</title>
        <authorList>
            <consortium name="US DOE Joint Genome Institute (JGI-PGF)"/>
            <person name="Walter F."/>
            <person name="Albersmeier A."/>
            <person name="Kalinowski J."/>
            <person name="Ruckert C."/>
        </authorList>
    </citation>
    <scope>NUCLEOTIDE SEQUENCE</scope>
    <source>
        <strain evidence="11">CGMCC 1.12754</strain>
    </source>
</reference>
<feature type="domain" description="Spore germination protein N-terminal" evidence="10">
    <location>
        <begin position="24"/>
        <end position="194"/>
    </location>
</feature>
<dbReference type="Proteomes" id="UP000622860">
    <property type="component" value="Unassembled WGS sequence"/>
</dbReference>